<dbReference type="OMA" id="YLLRWTI"/>
<keyword evidence="2" id="KW-0866">Nonsense-mediated mRNA decay</keyword>
<evidence type="ECO:0000313" key="5">
    <source>
        <dbReference type="EnsemblPlants" id="Kaladp0039s0693.1.v1.1"/>
    </source>
</evidence>
<feature type="compositionally biased region" description="Low complexity" evidence="4">
    <location>
        <begin position="213"/>
        <end position="226"/>
    </location>
</feature>
<dbReference type="Gramene" id="Kaladp0039s0693.1.v1.1">
    <property type="protein sequence ID" value="Kaladp0039s0693.1.v1.1"/>
    <property type="gene ID" value="Kaladp0039s0693.v1.1"/>
</dbReference>
<dbReference type="AlphaFoldDB" id="A0A7N0TMQ5"/>
<dbReference type="InterPro" id="IPR019354">
    <property type="entry name" value="SMG8-like"/>
</dbReference>
<feature type="region of interest" description="Disordered" evidence="4">
    <location>
        <begin position="198"/>
        <end position="236"/>
    </location>
</feature>
<feature type="region of interest" description="Disordered" evidence="4">
    <location>
        <begin position="977"/>
        <end position="1020"/>
    </location>
</feature>
<feature type="compositionally biased region" description="Polar residues" evidence="4">
    <location>
        <begin position="977"/>
        <end position="999"/>
    </location>
</feature>
<dbReference type="GO" id="GO:0000184">
    <property type="term" value="P:nuclear-transcribed mRNA catabolic process, nonsense-mediated decay"/>
    <property type="evidence" value="ECO:0007669"/>
    <property type="project" value="UniProtKB-KW"/>
</dbReference>
<dbReference type="EnsemblPlants" id="Kaladp0039s0693.1.v1.1">
    <property type="protein sequence ID" value="Kaladp0039s0693.1.v1.1"/>
    <property type="gene ID" value="Kaladp0039s0693.v1.1"/>
</dbReference>
<dbReference type="PANTHER" id="PTHR13091:SF0">
    <property type="entry name" value="NONSENSE-MEDIATED MRNA DECAY FACTOR SMG8"/>
    <property type="match status" value="1"/>
</dbReference>
<feature type="compositionally biased region" description="Polar residues" evidence="4">
    <location>
        <begin position="1"/>
        <end position="26"/>
    </location>
</feature>
<evidence type="ECO:0000256" key="1">
    <source>
        <dbReference type="ARBA" id="ARBA00006443"/>
    </source>
</evidence>
<keyword evidence="6" id="KW-1185">Reference proteome</keyword>
<organism evidence="5 6">
    <name type="scientific">Kalanchoe fedtschenkoi</name>
    <name type="common">Lavender scallops</name>
    <name type="synonym">South American air plant</name>
    <dbReference type="NCBI Taxonomy" id="63787"/>
    <lineage>
        <taxon>Eukaryota</taxon>
        <taxon>Viridiplantae</taxon>
        <taxon>Streptophyta</taxon>
        <taxon>Embryophyta</taxon>
        <taxon>Tracheophyta</taxon>
        <taxon>Spermatophyta</taxon>
        <taxon>Magnoliopsida</taxon>
        <taxon>eudicotyledons</taxon>
        <taxon>Gunneridae</taxon>
        <taxon>Pentapetalae</taxon>
        <taxon>Saxifragales</taxon>
        <taxon>Crassulaceae</taxon>
        <taxon>Kalanchoe</taxon>
    </lineage>
</organism>
<proteinExistence type="inferred from homology"/>
<evidence type="ECO:0000313" key="6">
    <source>
        <dbReference type="Proteomes" id="UP000594263"/>
    </source>
</evidence>
<feature type="compositionally biased region" description="Basic and acidic residues" evidence="4">
    <location>
        <begin position="1007"/>
        <end position="1020"/>
    </location>
</feature>
<evidence type="ECO:0000256" key="3">
    <source>
        <dbReference type="ARBA" id="ARBA00029509"/>
    </source>
</evidence>
<evidence type="ECO:0000256" key="2">
    <source>
        <dbReference type="ARBA" id="ARBA00023161"/>
    </source>
</evidence>
<dbReference type="Pfam" id="PF10220">
    <property type="entry name" value="Smg8_Smg9"/>
    <property type="match status" value="3"/>
</dbReference>
<dbReference type="PANTHER" id="PTHR13091">
    <property type="entry name" value="AMPLIFIED IN BREAST CANCER 2-RELATED"/>
    <property type="match status" value="1"/>
</dbReference>
<comment type="similarity">
    <text evidence="1">Belongs to the SMG8 family.</text>
</comment>
<dbReference type="Proteomes" id="UP000594263">
    <property type="component" value="Unplaced"/>
</dbReference>
<name>A0A7N0TMQ5_KALFE</name>
<accession>A0A7N0TMQ5</accession>
<feature type="region of interest" description="Disordered" evidence="4">
    <location>
        <begin position="1"/>
        <end position="33"/>
    </location>
</feature>
<protein>
    <recommendedName>
        <fullName evidence="3">Nonsense-mediated mRNA decay factor SMG8</fullName>
    </recommendedName>
</protein>
<reference evidence="5" key="1">
    <citation type="submission" date="2021-01" db="UniProtKB">
        <authorList>
            <consortium name="EnsemblPlants"/>
        </authorList>
    </citation>
    <scope>IDENTIFICATION</scope>
</reference>
<sequence>MNAGKTSQIRVLTRPQSSPTLNSSLPTKAPPIPAPINPEAQQVAARPSFPDKVVVVGFIGRRSDDVTQLMNRLLDANVFGSGRVERSLLDGDEVSEELRRWLKWHRIGYYHEEERGILLLQFASVEWSEMVEAEKDFELAVEDWELGNLQGMLLMFSVCHVIVYIEEGSRFNTQVLKKLRVLQAAKHALTPYMRSQTMPSVAGMPHSASFSHPPESVSSTKSPSPGRSGGGLRRNASSFSGVSGLGTYTSMFPGNCTPVTLFVFLDDFSDMMSSSSNSEDHNDKSFVQNANASNLAKPQGLPVKGSGSFVVLSRPANKSEQSPQKKLQSSLEAQIRFLVKKSKLQVGSERSRAAPRSGASVSFTPLLSLDTSKAVILVDKLSNQKGQSLEFACSLVGEILNGKATSDVLLLESHVQMANQDDVNSLKEFILRQCDIFRGRGGSVSSGVGMIAAAVAAATASASSGKSITIPELPNLKTWLSNSQLIFRGLLSHGLGLVGSETYLRKPHEKPILSKVNDQRSIEAVDSAVSLLESGRGLNSKFSNLWCQRMLSAARDVYLKDLPSCYPTGQHEAHLRKALSAFHSMVKGSAVRSFSEKLEEECILIWKNGRQLCDAVSLTGKPCLHQRHDASADISPSSVTISSHSSGFVFLHACACGRSRFLRPDPFDFETANSSSLCPSECGKLLHALQLPRISSGGNSKSAAWSLIRIGAASYYDPAKGLLQSGFCTVQKFLLSWIIFLEKPNFSKMAQTMTDSTVDLKVNGTSDVETKKNAVVQLYQRDKPVGVVNQRTSFNNDNGHGKITNFVRELPNSTIRKPFSEVVAGSAASDLDFPPLKQSKQVLLGTDKGLEQSDVGSRSAVKLLSDSASQNSQKNMDSFRQKNNIGSSINDKNNWPLLQIGNNVIPTNVNGSENTQASASSKRVIVYVGFEYECPYGHRFISSPEHLSELGLLYPASEESLPSYGIRKVNQRFSDTENVAKSGSPSKTHQHLYGTSSTMHKGRRNGKTKEKNPFKSRERMLNGESQSDHLVHVTLTGKEHNFPQRGMPPHPKFVKNIAETPQSVSLDDSGSAVSLLNRNLPIYMKCPHCKSSKHKKDELSVKFASTTSQLQRIFMVTPPLPVILATCPIVQFETSCLPLSIPIREGNLQFSLGCDVILPPESFVVLRLPFIYGVKMEDGRWHPLTPSENQPELTAFIMKGTALRVVSEGCSHSG</sequence>
<evidence type="ECO:0000256" key="4">
    <source>
        <dbReference type="SAM" id="MobiDB-lite"/>
    </source>
</evidence>